<accession>A0A481ZBU5</accession>
<gene>
    <name evidence="1" type="ORF">LCPAC401_02480</name>
</gene>
<proteinExistence type="predicted"/>
<protein>
    <recommendedName>
        <fullName evidence="2">Protein kinase</fullName>
    </recommendedName>
</protein>
<organism evidence="1">
    <name type="scientific">Pithovirus LCPAC401</name>
    <dbReference type="NCBI Taxonomy" id="2506595"/>
    <lineage>
        <taxon>Viruses</taxon>
        <taxon>Pithoviruses</taxon>
    </lineage>
</organism>
<reference evidence="1" key="1">
    <citation type="journal article" date="2019" name="MBio">
        <title>Virus Genomes from Deep Sea Sediments Expand the Ocean Megavirome and Support Independent Origins of Viral Gigantism.</title>
        <authorList>
            <person name="Backstrom D."/>
            <person name="Yutin N."/>
            <person name="Jorgensen S.L."/>
            <person name="Dharamshi J."/>
            <person name="Homa F."/>
            <person name="Zaremba-Niedwiedzka K."/>
            <person name="Spang A."/>
            <person name="Wolf Y.I."/>
            <person name="Koonin E.V."/>
            <person name="Ettema T.J."/>
        </authorList>
    </citation>
    <scope>NUCLEOTIDE SEQUENCE</scope>
</reference>
<evidence type="ECO:0000313" key="1">
    <source>
        <dbReference type="EMBL" id="QBK92610.1"/>
    </source>
</evidence>
<evidence type="ECO:0008006" key="2">
    <source>
        <dbReference type="Google" id="ProtNLM"/>
    </source>
</evidence>
<dbReference type="EMBL" id="MK500579">
    <property type="protein sequence ID" value="QBK92610.1"/>
    <property type="molecule type" value="Genomic_DNA"/>
</dbReference>
<name>A0A481ZBU5_9VIRU</name>
<sequence length="279" mass="32543">MTKSLIPYGEFQEFGETVEYTRIIVWRSKVVEQVTNECDTKNDRLIVMKPFTTDVVIGWLLEKVIHESALTTYYAYICSDHGYKITEVVIPFTHSELTKEYITQIIKIFKKLKRYRFSWGSPHVKNLYIRGSKVVLVNHSKSTITVDGVKYAGQQSYLHCPLNNPSRKINLMRIGHGNELSFRVLDVESFKIVKTLNDDSFGLQYDFYSLMISLMTWKVFRDNINIDTIWKGMWKKSEFDHIARLIQDHVEPPPEEVIDCILTKFTLSTAVIENVSRLI</sequence>